<keyword evidence="3" id="KW-1185">Reference proteome</keyword>
<organism evidence="2 3">
    <name type="scientific">Lunasporangiospora selenospora</name>
    <dbReference type="NCBI Taxonomy" id="979761"/>
    <lineage>
        <taxon>Eukaryota</taxon>
        <taxon>Fungi</taxon>
        <taxon>Fungi incertae sedis</taxon>
        <taxon>Mucoromycota</taxon>
        <taxon>Mortierellomycotina</taxon>
        <taxon>Mortierellomycetes</taxon>
        <taxon>Mortierellales</taxon>
        <taxon>Mortierellaceae</taxon>
        <taxon>Lunasporangiospora</taxon>
    </lineage>
</organism>
<proteinExistence type="predicted"/>
<gene>
    <name evidence="2" type="ORF">BGW38_003542</name>
</gene>
<evidence type="ECO:0000313" key="3">
    <source>
        <dbReference type="Proteomes" id="UP000780801"/>
    </source>
</evidence>
<feature type="compositionally biased region" description="Acidic residues" evidence="1">
    <location>
        <begin position="99"/>
        <end position="112"/>
    </location>
</feature>
<feature type="compositionally biased region" description="Gly residues" evidence="1">
    <location>
        <begin position="55"/>
        <end position="65"/>
    </location>
</feature>
<dbReference type="Proteomes" id="UP000780801">
    <property type="component" value="Unassembled WGS sequence"/>
</dbReference>
<feature type="region of interest" description="Disordered" evidence="1">
    <location>
        <begin position="89"/>
        <end position="112"/>
    </location>
</feature>
<feature type="region of interest" description="Disordered" evidence="1">
    <location>
        <begin position="1"/>
        <end position="76"/>
    </location>
</feature>
<protein>
    <submittedName>
        <fullName evidence="2">Uncharacterized protein</fullName>
    </submittedName>
</protein>
<accession>A0A9P6FSJ3</accession>
<reference evidence="2" key="1">
    <citation type="journal article" date="2020" name="Fungal Divers.">
        <title>Resolving the Mortierellaceae phylogeny through synthesis of multi-gene phylogenetics and phylogenomics.</title>
        <authorList>
            <person name="Vandepol N."/>
            <person name="Liber J."/>
            <person name="Desiro A."/>
            <person name="Na H."/>
            <person name="Kennedy M."/>
            <person name="Barry K."/>
            <person name="Grigoriev I.V."/>
            <person name="Miller A.N."/>
            <person name="O'Donnell K."/>
            <person name="Stajich J.E."/>
            <person name="Bonito G."/>
        </authorList>
    </citation>
    <scope>NUCLEOTIDE SEQUENCE</scope>
    <source>
        <strain evidence="2">KOD1015</strain>
    </source>
</reference>
<evidence type="ECO:0000313" key="2">
    <source>
        <dbReference type="EMBL" id="KAF9579981.1"/>
    </source>
</evidence>
<dbReference type="AlphaFoldDB" id="A0A9P6FSJ3"/>
<dbReference type="EMBL" id="JAABOA010002356">
    <property type="protein sequence ID" value="KAF9579981.1"/>
    <property type="molecule type" value="Genomic_DNA"/>
</dbReference>
<evidence type="ECO:0000256" key="1">
    <source>
        <dbReference type="SAM" id="MobiDB-lite"/>
    </source>
</evidence>
<comment type="caution">
    <text evidence="2">The sequence shown here is derived from an EMBL/GenBank/DDBJ whole genome shotgun (WGS) entry which is preliminary data.</text>
</comment>
<feature type="compositionally biased region" description="Polar residues" evidence="1">
    <location>
        <begin position="24"/>
        <end position="45"/>
    </location>
</feature>
<sequence length="112" mass="11983">MHREDLSSAPSSPRSPHRDDFQDDYNTNESAASTPQWGQYYHHSNASAPMSSMSGSGGMGAGAGMVSGASMPIPSTNLPRRISIAELCNPMQSLATEHEWDDEEEGQDAGGR</sequence>
<name>A0A9P6FSJ3_9FUNG</name>